<dbReference type="AlphaFoldDB" id="A0A6N2LL75"/>
<evidence type="ECO:0000256" key="1">
    <source>
        <dbReference type="SAM" id="MobiDB-lite"/>
    </source>
</evidence>
<dbReference type="EMBL" id="CAADRP010001563">
    <property type="protein sequence ID" value="VFU41548.1"/>
    <property type="molecule type" value="Genomic_DNA"/>
</dbReference>
<dbReference type="PANTHER" id="PTHR33177">
    <property type="entry name" value="PUTATIVE-RELATED"/>
    <property type="match status" value="1"/>
</dbReference>
<evidence type="ECO:0000313" key="3">
    <source>
        <dbReference type="EMBL" id="VFU41548.1"/>
    </source>
</evidence>
<feature type="region of interest" description="Disordered" evidence="1">
    <location>
        <begin position="124"/>
        <end position="145"/>
    </location>
</feature>
<dbReference type="InterPro" id="IPR056440">
    <property type="entry name" value="Zn-ribbon_GIR1"/>
</dbReference>
<feature type="compositionally biased region" description="Polar residues" evidence="1">
    <location>
        <begin position="124"/>
        <end position="139"/>
    </location>
</feature>
<feature type="compositionally biased region" description="Polar residues" evidence="1">
    <location>
        <begin position="23"/>
        <end position="34"/>
    </location>
</feature>
<dbReference type="PANTHER" id="PTHR33177:SF79">
    <property type="entry name" value="LITAF DOMAIN-CONTAINING PROTEIN"/>
    <property type="match status" value="1"/>
</dbReference>
<sequence length="218" mass="23529">MTSEIYEMSRVGDSPMLDLELNLSPSRPNPQEVQSPKASISSSSSEILSAESSCVSSMPADMPANYPSYLVTTPMLVAGCPRCLILSYYKRRTFTGLMSLSGVLNNNEMSRVGDSPMLDLELNLSPSRPNPQVQSPKATSSSSSSEILSAESSCVSSEPADMSVNYPSNLVTAPMLVAGCPRCLMYVMLSEVDPKCPKCKSTALLDFLREENTKKTTT</sequence>
<proteinExistence type="predicted"/>
<name>A0A6N2LL75_SALVM</name>
<protein>
    <recommendedName>
        <fullName evidence="2">GIR1-like zinc ribbon domain-containing protein</fullName>
    </recommendedName>
</protein>
<feature type="region of interest" description="Disordered" evidence="1">
    <location>
        <begin position="16"/>
        <end position="43"/>
    </location>
</feature>
<dbReference type="InterPro" id="IPR055281">
    <property type="entry name" value="GIR1-2/SIED1"/>
</dbReference>
<accession>A0A6N2LL75</accession>
<gene>
    <name evidence="3" type="ORF">SVIM_LOCUS244883</name>
</gene>
<reference evidence="3" key="1">
    <citation type="submission" date="2019-03" db="EMBL/GenBank/DDBJ databases">
        <authorList>
            <person name="Mank J."/>
            <person name="Almeida P."/>
        </authorList>
    </citation>
    <scope>NUCLEOTIDE SEQUENCE</scope>
    <source>
        <strain evidence="3">78183</strain>
    </source>
</reference>
<organism evidence="3">
    <name type="scientific">Salix viminalis</name>
    <name type="common">Common osier</name>
    <name type="synonym">Basket willow</name>
    <dbReference type="NCBI Taxonomy" id="40686"/>
    <lineage>
        <taxon>Eukaryota</taxon>
        <taxon>Viridiplantae</taxon>
        <taxon>Streptophyta</taxon>
        <taxon>Embryophyta</taxon>
        <taxon>Tracheophyta</taxon>
        <taxon>Spermatophyta</taxon>
        <taxon>Magnoliopsida</taxon>
        <taxon>eudicotyledons</taxon>
        <taxon>Gunneridae</taxon>
        <taxon>Pentapetalae</taxon>
        <taxon>rosids</taxon>
        <taxon>fabids</taxon>
        <taxon>Malpighiales</taxon>
        <taxon>Salicaceae</taxon>
        <taxon>Saliceae</taxon>
        <taxon>Salix</taxon>
    </lineage>
</organism>
<evidence type="ECO:0000259" key="2">
    <source>
        <dbReference type="Pfam" id="PF24747"/>
    </source>
</evidence>
<dbReference type="Pfam" id="PF24747">
    <property type="entry name" value="Zn-ribbon_GIR1"/>
    <property type="match status" value="1"/>
</dbReference>
<feature type="domain" description="GIR1-like zinc ribbon" evidence="2">
    <location>
        <begin position="175"/>
        <end position="209"/>
    </location>
</feature>